<accession>A0A9Q0G4R0</accession>
<proteinExistence type="predicted"/>
<gene>
    <name evidence="1" type="ORF">Tsubulata_008109</name>
</gene>
<evidence type="ECO:0000313" key="2">
    <source>
        <dbReference type="Proteomes" id="UP001141552"/>
    </source>
</evidence>
<keyword evidence="2" id="KW-1185">Reference proteome</keyword>
<sequence length="58" mass="6146">MLAHLKLDIIAVRAGVKTIFHVIGTVTLYTVSLTIGGGDMVSPHLYSPLKSPRISISG</sequence>
<comment type="caution">
    <text evidence="1">The sequence shown here is derived from an EMBL/GenBank/DDBJ whole genome shotgun (WGS) entry which is preliminary data.</text>
</comment>
<evidence type="ECO:0000313" key="1">
    <source>
        <dbReference type="EMBL" id="KAJ4843192.1"/>
    </source>
</evidence>
<reference evidence="1" key="2">
    <citation type="journal article" date="2023" name="Plants (Basel)">
        <title>Annotation of the Turnera subulata (Passifloraceae) Draft Genome Reveals the S-Locus Evolved after the Divergence of Turneroideae from Passifloroideae in a Stepwise Manner.</title>
        <authorList>
            <person name="Henning P.M."/>
            <person name="Roalson E.H."/>
            <person name="Mir W."/>
            <person name="McCubbin A.G."/>
            <person name="Shore J.S."/>
        </authorList>
    </citation>
    <scope>NUCLEOTIDE SEQUENCE</scope>
    <source>
        <strain evidence="1">F60SS</strain>
    </source>
</reference>
<reference evidence="1" key="1">
    <citation type="submission" date="2022-02" db="EMBL/GenBank/DDBJ databases">
        <authorList>
            <person name="Henning P.M."/>
            <person name="McCubbin A.G."/>
            <person name="Shore J.S."/>
        </authorList>
    </citation>
    <scope>NUCLEOTIDE SEQUENCE</scope>
    <source>
        <strain evidence="1">F60SS</strain>
        <tissue evidence="1">Leaves</tissue>
    </source>
</reference>
<dbReference type="Proteomes" id="UP001141552">
    <property type="component" value="Unassembled WGS sequence"/>
</dbReference>
<dbReference type="AlphaFoldDB" id="A0A9Q0G4R0"/>
<dbReference type="EMBL" id="JAKUCV010002299">
    <property type="protein sequence ID" value="KAJ4843192.1"/>
    <property type="molecule type" value="Genomic_DNA"/>
</dbReference>
<name>A0A9Q0G4R0_9ROSI</name>
<protein>
    <submittedName>
        <fullName evidence="1">Uncharacterized protein</fullName>
    </submittedName>
</protein>
<organism evidence="1 2">
    <name type="scientific">Turnera subulata</name>
    <dbReference type="NCBI Taxonomy" id="218843"/>
    <lineage>
        <taxon>Eukaryota</taxon>
        <taxon>Viridiplantae</taxon>
        <taxon>Streptophyta</taxon>
        <taxon>Embryophyta</taxon>
        <taxon>Tracheophyta</taxon>
        <taxon>Spermatophyta</taxon>
        <taxon>Magnoliopsida</taxon>
        <taxon>eudicotyledons</taxon>
        <taxon>Gunneridae</taxon>
        <taxon>Pentapetalae</taxon>
        <taxon>rosids</taxon>
        <taxon>fabids</taxon>
        <taxon>Malpighiales</taxon>
        <taxon>Passifloraceae</taxon>
        <taxon>Turnera</taxon>
    </lineage>
</organism>